<dbReference type="AlphaFoldDB" id="A0ABD2B055"/>
<evidence type="ECO:0000313" key="1">
    <source>
        <dbReference type="EMBL" id="KAL2726257.1"/>
    </source>
</evidence>
<accession>A0ABD2B055</accession>
<reference evidence="1 2" key="1">
    <citation type="journal article" date="2024" name="Ann. Entomol. Soc. Am.">
        <title>Genomic analyses of the southern and eastern yellowjacket wasps (Hymenoptera: Vespidae) reveal evolutionary signatures of social life.</title>
        <authorList>
            <person name="Catto M.A."/>
            <person name="Caine P.B."/>
            <person name="Orr S.E."/>
            <person name="Hunt B.G."/>
            <person name="Goodisman M.A.D."/>
        </authorList>
    </citation>
    <scope>NUCLEOTIDE SEQUENCE [LARGE SCALE GENOMIC DNA]</scope>
    <source>
        <strain evidence="1">232</strain>
        <tissue evidence="1">Head and thorax</tissue>
    </source>
</reference>
<dbReference type="EMBL" id="JAYRBN010000109">
    <property type="protein sequence ID" value="KAL2726257.1"/>
    <property type="molecule type" value="Genomic_DNA"/>
</dbReference>
<protein>
    <submittedName>
        <fullName evidence="1">Uncharacterized protein</fullName>
    </submittedName>
</protein>
<dbReference type="Proteomes" id="UP001607303">
    <property type="component" value="Unassembled WGS sequence"/>
</dbReference>
<organism evidence="1 2">
    <name type="scientific">Vespula maculifrons</name>
    <name type="common">Eastern yellow jacket</name>
    <name type="synonym">Wasp</name>
    <dbReference type="NCBI Taxonomy" id="7453"/>
    <lineage>
        <taxon>Eukaryota</taxon>
        <taxon>Metazoa</taxon>
        <taxon>Ecdysozoa</taxon>
        <taxon>Arthropoda</taxon>
        <taxon>Hexapoda</taxon>
        <taxon>Insecta</taxon>
        <taxon>Pterygota</taxon>
        <taxon>Neoptera</taxon>
        <taxon>Endopterygota</taxon>
        <taxon>Hymenoptera</taxon>
        <taxon>Apocrita</taxon>
        <taxon>Aculeata</taxon>
        <taxon>Vespoidea</taxon>
        <taxon>Vespidae</taxon>
        <taxon>Vespinae</taxon>
        <taxon>Vespula</taxon>
    </lineage>
</organism>
<keyword evidence="2" id="KW-1185">Reference proteome</keyword>
<comment type="caution">
    <text evidence="1">The sequence shown here is derived from an EMBL/GenBank/DDBJ whole genome shotgun (WGS) entry which is preliminary data.</text>
</comment>
<sequence length="109" mass="13028">MAKKSNDSHFVKLTHIYVQTNTSNYKTNRIFNFIIEFNDNARALFMTRQIQLLIPSKKYVRFIRNLKKISDIVTSDKRKRFEKQSSICLYKIENSFNYCSNGIERANYD</sequence>
<gene>
    <name evidence="1" type="ORF">V1477_018071</name>
</gene>
<proteinExistence type="predicted"/>
<evidence type="ECO:0000313" key="2">
    <source>
        <dbReference type="Proteomes" id="UP001607303"/>
    </source>
</evidence>
<name>A0ABD2B055_VESMC</name>